<proteinExistence type="predicted"/>
<protein>
    <submittedName>
        <fullName evidence="1">Uncharacterized protein</fullName>
    </submittedName>
</protein>
<reference evidence="1 2" key="1">
    <citation type="journal article" date="2015" name="Genome Announc.">
        <title>Complete Genome Sequence of Cupriavidus basilensis 4G11, Isolated from the Oak Ridge Field Research Center Site.</title>
        <authorList>
            <person name="Ray J."/>
            <person name="Waters R.J."/>
            <person name="Skerker J.M."/>
            <person name="Kuehl J.V."/>
            <person name="Price M.N."/>
            <person name="Huang J."/>
            <person name="Chakraborty R."/>
            <person name="Arkin A.P."/>
            <person name="Deutschbauer A."/>
        </authorList>
    </citation>
    <scope>NUCLEOTIDE SEQUENCE [LARGE SCALE GENOMIC DNA]</scope>
    <source>
        <strain evidence="1">4G11</strain>
    </source>
</reference>
<evidence type="ECO:0000313" key="2">
    <source>
        <dbReference type="Proteomes" id="UP000031843"/>
    </source>
</evidence>
<dbReference type="EMBL" id="CP010537">
    <property type="protein sequence ID" value="AJG22274.1"/>
    <property type="molecule type" value="Genomic_DNA"/>
</dbReference>
<dbReference type="STRING" id="68895.RR42_s0683"/>
<dbReference type="Proteomes" id="UP000031843">
    <property type="component" value="Chromosome secondary"/>
</dbReference>
<accession>A0A0C4YJZ4</accession>
<organism evidence="1 2">
    <name type="scientific">Cupriavidus basilensis</name>
    <dbReference type="NCBI Taxonomy" id="68895"/>
    <lineage>
        <taxon>Bacteria</taxon>
        <taxon>Pseudomonadati</taxon>
        <taxon>Pseudomonadota</taxon>
        <taxon>Betaproteobacteria</taxon>
        <taxon>Burkholderiales</taxon>
        <taxon>Burkholderiaceae</taxon>
        <taxon>Cupriavidus</taxon>
    </lineage>
</organism>
<dbReference type="AlphaFoldDB" id="A0A0C4YJZ4"/>
<name>A0A0C4YJZ4_9BURK</name>
<sequence>MSPDDVTEQLLIRSLYCPHRDAGEFDAPAVSRSRVLLYDVNAVFWMLFLQKES</sequence>
<evidence type="ECO:0000313" key="1">
    <source>
        <dbReference type="EMBL" id="AJG22274.1"/>
    </source>
</evidence>
<dbReference type="KEGG" id="cbw:RR42_s0683"/>
<gene>
    <name evidence="1" type="ORF">RR42_s0683</name>
</gene>
<keyword evidence="2" id="KW-1185">Reference proteome</keyword>